<dbReference type="FunFam" id="1.10.540.10:FF:000015">
    <property type="entry name" value="Acyl-coenzyme A oxidase"/>
    <property type="match status" value="1"/>
</dbReference>
<organism evidence="17 18">
    <name type="scientific">Aristolochia fimbriata</name>
    <name type="common">White veined hardy Dutchman's pipe vine</name>
    <dbReference type="NCBI Taxonomy" id="158543"/>
    <lineage>
        <taxon>Eukaryota</taxon>
        <taxon>Viridiplantae</taxon>
        <taxon>Streptophyta</taxon>
        <taxon>Embryophyta</taxon>
        <taxon>Tracheophyta</taxon>
        <taxon>Spermatophyta</taxon>
        <taxon>Magnoliopsida</taxon>
        <taxon>Magnoliidae</taxon>
        <taxon>Piperales</taxon>
        <taxon>Aristolochiaceae</taxon>
        <taxon>Aristolochia</taxon>
    </lineage>
</organism>
<dbReference type="PANTHER" id="PTHR10909">
    <property type="entry name" value="ELECTRON TRANSPORT OXIDOREDUCTASE"/>
    <property type="match status" value="1"/>
</dbReference>
<comment type="cofactor">
    <cofactor evidence="1">
        <name>FAD</name>
        <dbReference type="ChEBI" id="CHEBI:57692"/>
    </cofactor>
</comment>
<comment type="similarity">
    <text evidence="3 10">Belongs to the acyl-CoA oxidase family.</text>
</comment>
<feature type="binding site" evidence="12">
    <location>
        <position position="179"/>
    </location>
    <ligand>
        <name>FAD</name>
        <dbReference type="ChEBI" id="CHEBI:57692"/>
    </ligand>
</feature>
<dbReference type="SUPFAM" id="SSF47203">
    <property type="entry name" value="Acyl-CoA dehydrogenase C-terminal domain-like"/>
    <property type="match status" value="2"/>
</dbReference>
<dbReference type="InterPro" id="IPR012258">
    <property type="entry name" value="Acyl-CoA_oxidase"/>
</dbReference>
<evidence type="ECO:0000256" key="8">
    <source>
        <dbReference type="ARBA" id="ARBA00023098"/>
    </source>
</evidence>
<feature type="domain" description="Acyl-CoA oxidase C-terminal" evidence="13">
    <location>
        <begin position="481"/>
        <end position="658"/>
    </location>
</feature>
<comment type="caution">
    <text evidence="17">The sequence shown here is derived from an EMBL/GenBank/DDBJ whole genome shotgun (WGS) entry which is preliminary data.</text>
</comment>
<dbReference type="InterPro" id="IPR002655">
    <property type="entry name" value="Acyl-CoA_oxidase_C"/>
</dbReference>
<dbReference type="InterPro" id="IPR009100">
    <property type="entry name" value="AcylCoA_DH/oxidase_NM_dom_sf"/>
</dbReference>
<dbReference type="InterPro" id="IPR037069">
    <property type="entry name" value="AcylCoA_DH/ox_N_sf"/>
</dbReference>
<gene>
    <name evidence="17" type="ORF">H6P81_005164</name>
</gene>
<dbReference type="InterPro" id="IPR036250">
    <property type="entry name" value="AcylCo_DH-like_C"/>
</dbReference>
<evidence type="ECO:0000256" key="3">
    <source>
        <dbReference type="ARBA" id="ARBA00006288"/>
    </source>
</evidence>
<dbReference type="GO" id="GO:0071949">
    <property type="term" value="F:FAD binding"/>
    <property type="evidence" value="ECO:0007669"/>
    <property type="project" value="InterPro"/>
</dbReference>
<keyword evidence="7" id="KW-0560">Oxidoreductase</keyword>
<sequence>MEGVGVDHLAFERKKSQFDVDAMKVVWAGSRHAFEVNDRISRLVASDPVFHKDNRASLGRKELFKNTLRKASHAWKRIVELRLTEEEANKLRFFIDEPAYTDLHWGMFVPAIKGQGTDEQQKKWLPLATKMQIIGCYAQTELGHGSNVQGLETTATFDEKTDEFIIHSPTLTSSKWWPGGLGKASTHAVVYAKLIINGKEHGVNGFIVQLRSLEDHSPLPGITIGDIGMKFGNGAYNTMDNGVLQFDHVRIPRDQMLMRVLQVTREGKCVQSNVPRQLIYGTMVYVRQTIVSDASNALSRAVCIAVRYSAVRRQFGSQDGGPELQVIDYKTQQSRLFPLLASAYAFRFVGEWLKWLYNDVTQRLQNNDFSTLPEAHACTAGLKSITTSATADAIEECRKLCGGHGYLCSSGLPELFAVYVPACTYEGDNTILLLQVARFLVKTVSQVASGKQPVGTTAYMGRLEHLLQCTCSVRSVEDWLNPSVVLEAFEARAARLSVACAKNISMAANPEDGFAELSADLSEASVAHCQLIIVSKFIEKLQQEIPGGGVKEQLNVLCYIYALSLLHKHSGEFLSTASITAKQAALANELLRSLYTKLRPNAIALVDAFNYTDHYLGSVLGRYDGNVYPNLYAEAWKEPLNDSVVPDGYQEYLKPLLKQQMTSRL</sequence>
<feature type="binding site" evidence="12">
    <location>
        <position position="140"/>
    </location>
    <ligand>
        <name>FAD</name>
        <dbReference type="ChEBI" id="CHEBI:57692"/>
    </ligand>
</feature>
<dbReference type="GO" id="GO:0005504">
    <property type="term" value="F:fatty acid binding"/>
    <property type="evidence" value="ECO:0007669"/>
    <property type="project" value="TreeGrafter"/>
</dbReference>
<dbReference type="FunFam" id="1.20.140.10:FF:000005">
    <property type="entry name" value="Acyl-coenzyme A oxidase"/>
    <property type="match status" value="1"/>
</dbReference>
<evidence type="ECO:0000256" key="2">
    <source>
        <dbReference type="ARBA" id="ARBA00004275"/>
    </source>
</evidence>
<evidence type="ECO:0000256" key="7">
    <source>
        <dbReference type="ARBA" id="ARBA00023002"/>
    </source>
</evidence>
<dbReference type="InterPro" id="IPR055060">
    <property type="entry name" value="ACOX_C_alpha1"/>
</dbReference>
<dbReference type="FunFam" id="2.40.110.10:FF:000075">
    <property type="entry name" value="Acyl-coenzyme A oxidase"/>
    <property type="match status" value="1"/>
</dbReference>
<dbReference type="InterPro" id="IPR029320">
    <property type="entry name" value="Acyl-CoA_ox_N"/>
</dbReference>
<dbReference type="PIRSF" id="PIRSF000168">
    <property type="entry name" value="Acyl-CoA_oxidase"/>
    <property type="match status" value="1"/>
</dbReference>
<dbReference type="InterPro" id="IPR046373">
    <property type="entry name" value="Acyl-CoA_Oxase/DH_mid-dom_sf"/>
</dbReference>
<keyword evidence="4 10" id="KW-0285">Flavoprotein</keyword>
<keyword evidence="5 10" id="KW-0274">FAD</keyword>
<dbReference type="InterPro" id="IPR006091">
    <property type="entry name" value="Acyl-CoA_Oxase/DH_mid-dom"/>
</dbReference>
<dbReference type="GO" id="GO:0001676">
    <property type="term" value="P:long-chain fatty acid metabolic process"/>
    <property type="evidence" value="ECO:0007669"/>
    <property type="project" value="TreeGrafter"/>
</dbReference>
<dbReference type="Pfam" id="PF14749">
    <property type="entry name" value="Acyl-CoA_ox_N"/>
    <property type="match status" value="1"/>
</dbReference>
<protein>
    <recommendedName>
        <fullName evidence="10">Acyl-coenzyme A oxidase</fullName>
    </recommendedName>
</protein>
<dbReference type="Proteomes" id="UP000825729">
    <property type="component" value="Unassembled WGS sequence"/>
</dbReference>
<evidence type="ECO:0000256" key="6">
    <source>
        <dbReference type="ARBA" id="ARBA00022832"/>
    </source>
</evidence>
<dbReference type="Gene3D" id="1.20.140.10">
    <property type="entry name" value="Butyryl-CoA Dehydrogenase, subunit A, domain 3"/>
    <property type="match status" value="2"/>
</dbReference>
<proteinExistence type="inferred from homology"/>
<keyword evidence="18" id="KW-1185">Reference proteome</keyword>
<evidence type="ECO:0000256" key="10">
    <source>
        <dbReference type="PIRNR" id="PIRNR000168"/>
    </source>
</evidence>
<dbReference type="AlphaFoldDB" id="A0AAV7EVX1"/>
<evidence type="ECO:0000256" key="9">
    <source>
        <dbReference type="ARBA" id="ARBA00023140"/>
    </source>
</evidence>
<dbReference type="Pfam" id="PF01756">
    <property type="entry name" value="ACOX"/>
    <property type="match status" value="1"/>
</dbReference>
<evidence type="ECO:0000313" key="18">
    <source>
        <dbReference type="Proteomes" id="UP000825729"/>
    </source>
</evidence>
<dbReference type="Gene3D" id="1.10.540.10">
    <property type="entry name" value="Acyl-CoA dehydrogenase/oxidase, N-terminal domain"/>
    <property type="match status" value="1"/>
</dbReference>
<dbReference type="PANTHER" id="PTHR10909:SF250">
    <property type="entry name" value="PEROXISOMAL ACYL-COENZYME A OXIDASE 1"/>
    <property type="match status" value="1"/>
</dbReference>
<keyword evidence="8" id="KW-0443">Lipid metabolism</keyword>
<feature type="domain" description="Acyl-CoA oxidase C-alpha1" evidence="16">
    <location>
        <begin position="280"/>
        <end position="441"/>
    </location>
</feature>
<accession>A0AAV7EVX1</accession>
<evidence type="ECO:0000259" key="16">
    <source>
        <dbReference type="Pfam" id="PF22924"/>
    </source>
</evidence>
<keyword evidence="9" id="KW-0576">Peroxisome</keyword>
<dbReference type="Gene3D" id="2.40.110.10">
    <property type="entry name" value="Butyryl-CoA Dehydrogenase, subunit A, domain 2"/>
    <property type="match status" value="1"/>
</dbReference>
<dbReference type="EMBL" id="JAINDJ010000003">
    <property type="protein sequence ID" value="KAG9452260.1"/>
    <property type="molecule type" value="Genomic_DNA"/>
</dbReference>
<evidence type="ECO:0000256" key="4">
    <source>
        <dbReference type="ARBA" id="ARBA00022630"/>
    </source>
</evidence>
<comment type="subcellular location">
    <subcellularLocation>
        <location evidence="2">Peroxisome</location>
    </subcellularLocation>
</comment>
<evidence type="ECO:0000313" key="17">
    <source>
        <dbReference type="EMBL" id="KAG9452260.1"/>
    </source>
</evidence>
<evidence type="ECO:0000259" key="13">
    <source>
        <dbReference type="Pfam" id="PF01756"/>
    </source>
</evidence>
<dbReference type="GO" id="GO:0005777">
    <property type="term" value="C:peroxisome"/>
    <property type="evidence" value="ECO:0007669"/>
    <property type="project" value="UniProtKB-SubCell"/>
</dbReference>
<keyword evidence="6" id="KW-0276">Fatty acid metabolism</keyword>
<dbReference type="GO" id="GO:0055088">
    <property type="term" value="P:lipid homeostasis"/>
    <property type="evidence" value="ECO:0007669"/>
    <property type="project" value="TreeGrafter"/>
</dbReference>
<feature type="active site" description="Proton acceptor" evidence="11">
    <location>
        <position position="426"/>
    </location>
</feature>
<evidence type="ECO:0000259" key="14">
    <source>
        <dbReference type="Pfam" id="PF02770"/>
    </source>
</evidence>
<evidence type="ECO:0000256" key="1">
    <source>
        <dbReference type="ARBA" id="ARBA00001974"/>
    </source>
</evidence>
<dbReference type="FunFam" id="1.20.140.10:FF:000013">
    <property type="entry name" value="Acyl-coenzyme A oxidase"/>
    <property type="match status" value="1"/>
</dbReference>
<evidence type="ECO:0000256" key="11">
    <source>
        <dbReference type="PIRSR" id="PIRSR000168-1"/>
    </source>
</evidence>
<feature type="domain" description="Acyl-coenzyme A oxidase N-terminal" evidence="15">
    <location>
        <begin position="19"/>
        <end position="134"/>
    </location>
</feature>
<evidence type="ECO:0000259" key="15">
    <source>
        <dbReference type="Pfam" id="PF14749"/>
    </source>
</evidence>
<dbReference type="SUPFAM" id="SSF56645">
    <property type="entry name" value="Acyl-CoA dehydrogenase NM domain-like"/>
    <property type="match status" value="1"/>
</dbReference>
<dbReference type="Pfam" id="PF22924">
    <property type="entry name" value="ACOX_C_alpha1"/>
    <property type="match status" value="1"/>
</dbReference>
<feature type="domain" description="Acyl-CoA oxidase/dehydrogenase middle" evidence="14">
    <location>
        <begin position="136"/>
        <end position="247"/>
    </location>
</feature>
<reference evidence="17 18" key="1">
    <citation type="submission" date="2021-07" db="EMBL/GenBank/DDBJ databases">
        <title>The Aristolochia fimbriata genome: insights into angiosperm evolution, floral development and chemical biosynthesis.</title>
        <authorList>
            <person name="Jiao Y."/>
        </authorList>
    </citation>
    <scope>NUCLEOTIDE SEQUENCE [LARGE SCALE GENOMIC DNA]</scope>
    <source>
        <strain evidence="17">IBCAS-2021</strain>
        <tissue evidence="17">Leaf</tissue>
    </source>
</reference>
<name>A0AAV7EVX1_ARIFI</name>
<evidence type="ECO:0000256" key="12">
    <source>
        <dbReference type="PIRSR" id="PIRSR000168-2"/>
    </source>
</evidence>
<dbReference type="GO" id="GO:0003997">
    <property type="term" value="F:acyl-CoA oxidase activity"/>
    <property type="evidence" value="ECO:0007669"/>
    <property type="project" value="InterPro"/>
</dbReference>
<dbReference type="Pfam" id="PF02770">
    <property type="entry name" value="Acyl-CoA_dh_M"/>
    <property type="match status" value="1"/>
</dbReference>
<dbReference type="GO" id="GO:0033540">
    <property type="term" value="P:fatty acid beta-oxidation using acyl-CoA oxidase"/>
    <property type="evidence" value="ECO:0007669"/>
    <property type="project" value="TreeGrafter"/>
</dbReference>
<evidence type="ECO:0000256" key="5">
    <source>
        <dbReference type="ARBA" id="ARBA00022827"/>
    </source>
</evidence>